<gene>
    <name evidence="1" type="ORF">CYR32_01475</name>
</gene>
<name>A0A2N5ED40_9GAMM</name>
<dbReference type="AlphaFoldDB" id="A0A2N5ED40"/>
<evidence type="ECO:0000313" key="1">
    <source>
        <dbReference type="EMBL" id="PLR40441.1"/>
    </source>
</evidence>
<keyword evidence="2" id="KW-1185">Reference proteome</keyword>
<protein>
    <submittedName>
        <fullName evidence="1">Uncharacterized protein</fullName>
    </submittedName>
</protein>
<dbReference type="RefSeq" id="WP_101821828.1">
    <property type="nucleotide sequence ID" value="NZ_PJZH01000001.1"/>
</dbReference>
<dbReference type="OrthoDB" id="6428407at2"/>
<sequence length="99" mass="11280">MENHASLEELTARIEVLEQREKSLTYASHAYQAIITTLLGAVDKPTRDRVIALVEQAHELAFNRAVNQGNTRQTTMIKGADEVAQRMFIFAQRDRHDND</sequence>
<dbReference type="EMBL" id="PJZH01000001">
    <property type="protein sequence ID" value="PLR40441.1"/>
    <property type="molecule type" value="Genomic_DNA"/>
</dbReference>
<accession>A0A2N5ED40</accession>
<evidence type="ECO:0000313" key="2">
    <source>
        <dbReference type="Proteomes" id="UP000234503"/>
    </source>
</evidence>
<dbReference type="Proteomes" id="UP000234503">
    <property type="component" value="Unassembled WGS sequence"/>
</dbReference>
<proteinExistence type="predicted"/>
<organism evidence="1 2">
    <name type="scientific">Chimaeribacter coloradensis</name>
    <dbReference type="NCBI Taxonomy" id="2060068"/>
    <lineage>
        <taxon>Bacteria</taxon>
        <taxon>Pseudomonadati</taxon>
        <taxon>Pseudomonadota</taxon>
        <taxon>Gammaproteobacteria</taxon>
        <taxon>Enterobacterales</taxon>
        <taxon>Yersiniaceae</taxon>
        <taxon>Chimaeribacter</taxon>
    </lineage>
</organism>
<comment type="caution">
    <text evidence="1">The sequence shown here is derived from an EMBL/GenBank/DDBJ whole genome shotgun (WGS) entry which is preliminary data.</text>
</comment>
<reference evidence="1 2" key="1">
    <citation type="submission" date="2017-12" db="EMBL/GenBank/DDBJ databases">
        <title>Characterization of six clinical isolates of Enterochimera gen. nov., a novel genus of the Yersiniaciae family and the three species Enterochimera arupensis sp. nov., Enterochimera coloradensis sp. nov, and Enterochimera californica sp. nov.</title>
        <authorList>
            <person name="Rossi A."/>
            <person name="Fisher M."/>
        </authorList>
    </citation>
    <scope>NUCLEOTIDE SEQUENCE [LARGE SCALE GENOMIC DNA]</scope>
    <source>
        <strain evidence="2">2016-Iso4</strain>
    </source>
</reference>